<dbReference type="eggNOG" id="arCOG02572">
    <property type="taxonomic scope" value="Archaea"/>
</dbReference>
<evidence type="ECO:0000256" key="4">
    <source>
        <dbReference type="ARBA" id="ARBA00022643"/>
    </source>
</evidence>
<evidence type="ECO:0000256" key="1">
    <source>
        <dbReference type="ARBA" id="ARBA00001917"/>
    </source>
</evidence>
<dbReference type="Pfam" id="PF03358">
    <property type="entry name" value="FMN_red"/>
    <property type="match status" value="1"/>
</dbReference>
<protein>
    <submittedName>
        <fullName evidence="7">NADPH-dependent FMN reductase</fullName>
    </submittedName>
</protein>
<comment type="similarity">
    <text evidence="5">Belongs to the SsuE family. Isf subfamily.</text>
</comment>
<dbReference type="AlphaFoldDB" id="A4FZ06"/>
<dbReference type="KEGG" id="mmq:MmarC5_1139"/>
<dbReference type="PANTHER" id="PTHR43278">
    <property type="entry name" value="NAD(P)H-DEPENDENT FMN-CONTAINING OXIDOREDUCTASE YWQN-RELATED"/>
    <property type="match status" value="1"/>
</dbReference>
<comment type="cofactor">
    <cofactor evidence="1">
        <name>FMN</name>
        <dbReference type="ChEBI" id="CHEBI:58210"/>
    </cofactor>
</comment>
<dbReference type="PANTHER" id="PTHR43278:SF2">
    <property type="entry name" value="IRON-SULFUR FLAVOPROTEIN"/>
    <property type="match status" value="1"/>
</dbReference>
<organism evidence="7 8">
    <name type="scientific">Methanococcus maripaludis (strain C5 / ATCC BAA-1333)</name>
    <dbReference type="NCBI Taxonomy" id="402880"/>
    <lineage>
        <taxon>Archaea</taxon>
        <taxon>Methanobacteriati</taxon>
        <taxon>Methanobacteriota</taxon>
        <taxon>Methanomada group</taxon>
        <taxon>Methanococci</taxon>
        <taxon>Methanococcales</taxon>
        <taxon>Methanococcaceae</taxon>
        <taxon>Methanococcus</taxon>
    </lineage>
</organism>
<reference evidence="7 8" key="1">
    <citation type="submission" date="2007-03" db="EMBL/GenBank/DDBJ databases">
        <title>Complete sequence of chromosome of Methanococcus maripaludis C5.</title>
        <authorList>
            <consortium name="US DOE Joint Genome Institute"/>
            <person name="Copeland A."/>
            <person name="Lucas S."/>
            <person name="Lapidus A."/>
            <person name="Barry K."/>
            <person name="Glavina del Rio T."/>
            <person name="Dalin E."/>
            <person name="Tice H."/>
            <person name="Pitluck S."/>
            <person name="Chertkov O."/>
            <person name="Brettin T."/>
            <person name="Bruce D."/>
            <person name="Han C."/>
            <person name="Detter J.C."/>
            <person name="Schmutz J."/>
            <person name="Larimer F."/>
            <person name="Land M."/>
            <person name="Hauser L."/>
            <person name="Kyrpides N."/>
            <person name="Mikhailova N."/>
            <person name="Sieprawska-Lupa M."/>
            <person name="Whitman W.B."/>
            <person name="Richardson P."/>
        </authorList>
    </citation>
    <scope>NUCLEOTIDE SEQUENCE [LARGE SCALE GENOMIC DNA]</scope>
    <source>
        <strain evidence="8">C5 / ATCC BAA-1333</strain>
    </source>
</reference>
<name>A4FZ06_METM5</name>
<evidence type="ECO:0000256" key="2">
    <source>
        <dbReference type="ARBA" id="ARBA00001966"/>
    </source>
</evidence>
<dbReference type="Gene3D" id="3.40.50.360">
    <property type="match status" value="1"/>
</dbReference>
<accession>A4FZ06</accession>
<dbReference type="GeneID" id="4927831"/>
<keyword evidence="4" id="KW-0288">FMN</keyword>
<evidence type="ECO:0000256" key="5">
    <source>
        <dbReference type="ARBA" id="ARBA00038292"/>
    </source>
</evidence>
<dbReference type="STRING" id="402880.MmarC5_1139"/>
<dbReference type="OrthoDB" id="9059at2157"/>
<gene>
    <name evidence="7" type="ordered locus">MmarC5_1139</name>
</gene>
<evidence type="ECO:0000259" key="6">
    <source>
        <dbReference type="Pfam" id="PF03358"/>
    </source>
</evidence>
<feature type="domain" description="NADPH-dependent FMN reductase-like" evidence="6">
    <location>
        <begin position="1"/>
        <end position="102"/>
    </location>
</feature>
<dbReference type="InterPro" id="IPR029039">
    <property type="entry name" value="Flavoprotein-like_sf"/>
</dbReference>
<dbReference type="RefSeq" id="WP_011868893.1">
    <property type="nucleotide sequence ID" value="NC_009135.1"/>
</dbReference>
<evidence type="ECO:0000256" key="3">
    <source>
        <dbReference type="ARBA" id="ARBA00022630"/>
    </source>
</evidence>
<dbReference type="InterPro" id="IPR005025">
    <property type="entry name" value="FMN_Rdtase-like_dom"/>
</dbReference>
<evidence type="ECO:0000313" key="7">
    <source>
        <dbReference type="EMBL" id="ABO35440.1"/>
    </source>
</evidence>
<sequence>MKIIAVSGSPRVSGNTNEVIDKIIEGATSKGAEIKFYNLNKMNIRGCQGCMKCRGEYGCSINDDLQEIYRELPETDVLILGSPIYMWQVTSQMKMFLDRLFPVMASDYSPRLKNIKTITVYVQGNPDKNRFSPYFEHNNKMLDFLGLNVTNTLIAAGFYAPGEVSQNEEIMNEALNLGININ</sequence>
<dbReference type="SUPFAM" id="SSF52218">
    <property type="entry name" value="Flavoproteins"/>
    <property type="match status" value="1"/>
</dbReference>
<proteinExistence type="inferred from homology"/>
<dbReference type="GO" id="GO:0016491">
    <property type="term" value="F:oxidoreductase activity"/>
    <property type="evidence" value="ECO:0007669"/>
    <property type="project" value="InterPro"/>
</dbReference>
<dbReference type="HOGENOM" id="CLU_050993_4_2_2"/>
<comment type="cofactor">
    <cofactor evidence="2">
        <name>[4Fe-4S] cluster</name>
        <dbReference type="ChEBI" id="CHEBI:49883"/>
    </cofactor>
</comment>
<dbReference type="InterPro" id="IPR051796">
    <property type="entry name" value="ISF_SsuE-like"/>
</dbReference>
<dbReference type="Proteomes" id="UP000000253">
    <property type="component" value="Chromosome"/>
</dbReference>
<keyword evidence="3" id="KW-0285">Flavoprotein</keyword>
<dbReference type="EMBL" id="CP000609">
    <property type="protein sequence ID" value="ABO35440.1"/>
    <property type="molecule type" value="Genomic_DNA"/>
</dbReference>
<evidence type="ECO:0000313" key="8">
    <source>
        <dbReference type="Proteomes" id="UP000000253"/>
    </source>
</evidence>